<dbReference type="FunFam" id="1.20.1250.20:FF:000232">
    <property type="entry name" value="Organic cation/carnitine transporter 7"/>
    <property type="match status" value="1"/>
</dbReference>
<dbReference type="AlphaFoldDB" id="A0A9Q0V0G5"/>
<dbReference type="GO" id="GO:0016020">
    <property type="term" value="C:membrane"/>
    <property type="evidence" value="ECO:0007669"/>
    <property type="project" value="UniProtKB-SubCell"/>
</dbReference>
<dbReference type="Gene3D" id="1.20.1250.20">
    <property type="entry name" value="MFS general substrate transporter like domains"/>
    <property type="match status" value="1"/>
</dbReference>
<keyword evidence="3 7" id="KW-0812">Transmembrane</keyword>
<feature type="domain" description="Major facilitator superfamily (MFS) profile" evidence="8">
    <location>
        <begin position="51"/>
        <end position="512"/>
    </location>
</feature>
<feature type="transmembrane region" description="Helical" evidence="7">
    <location>
        <begin position="173"/>
        <end position="196"/>
    </location>
</feature>
<feature type="transmembrane region" description="Helical" evidence="7">
    <location>
        <begin position="458"/>
        <end position="481"/>
    </location>
</feature>
<keyword evidence="2" id="KW-0813">Transport</keyword>
<dbReference type="InterPro" id="IPR005828">
    <property type="entry name" value="MFS_sugar_transport-like"/>
</dbReference>
<gene>
    <name evidence="9" type="ORF">OIU79_000049</name>
</gene>
<dbReference type="PANTHER" id="PTHR23511">
    <property type="entry name" value="SYNAPTIC VESICLE GLYCOPROTEIN 2"/>
    <property type="match status" value="1"/>
</dbReference>
<keyword evidence="9" id="KW-0762">Sugar transport</keyword>
<keyword evidence="10" id="KW-1185">Reference proteome</keyword>
<feature type="transmembrane region" description="Helical" evidence="7">
    <location>
        <begin position="487"/>
        <end position="507"/>
    </location>
</feature>
<protein>
    <submittedName>
        <fullName evidence="9">MAJOR FACILITATOR SUGAR TRANSPORTER-LIKE MAJOR FACILITATOR SUPERFAMILY DOMAIN PROTEIN-RELATED</fullName>
    </submittedName>
</protein>
<feature type="transmembrane region" description="Helical" evidence="7">
    <location>
        <begin position="118"/>
        <end position="136"/>
    </location>
</feature>
<evidence type="ECO:0000256" key="1">
    <source>
        <dbReference type="ARBA" id="ARBA00004141"/>
    </source>
</evidence>
<evidence type="ECO:0000256" key="7">
    <source>
        <dbReference type="SAM" id="Phobius"/>
    </source>
</evidence>
<sequence>MSKQPHKNKLRLEEEEEGDRSAFIKMTDGGPSYTVDDAILAMGFGKFQYFVLLYAGMGWVSEAMEMMILSFIGPAVKSDWNLTSKQESLITSVVFAGMLVGAYSWGLVSDRYGRRKGFLVTAVITSGAGFLSAFAPNYIALLVFRCLVGLGLGGGPVLFAWFLEFVPAPNRGFWMVIISAFWTFGAIFEASLAWIIMPRLNWRWLLAVSALPSFLLLIFYVMTPESPRYFCLKGQKGDALRVLEKIAKQNRKELPLGVLATDNEIELQGKNIPIEGTISLPASRDGDVAHPPPPPPPPPPKWKDSDMGVLKSLLLLISPKLVRSTVLLWVVFFGNAFSYYGLVLLTTELNNRNNTCNHTKARSDKSSDVDYKEVLITSCAEFPGLIVSALIVDRIGRKLSMGALFFGACIFLLPLVVHQSPRVTTILLFGARICITGTFTIVYIYAPEIYPTSVRSTGMGVASAMGRIGGMICPLVAVGLVQGCHQTAALVLFVCVMFVAGCSVMLFPYETKGLELTESVSSTKNDKPKAVKQQEP</sequence>
<evidence type="ECO:0000256" key="2">
    <source>
        <dbReference type="ARBA" id="ARBA00022448"/>
    </source>
</evidence>
<feature type="compositionally biased region" description="Pro residues" evidence="6">
    <location>
        <begin position="290"/>
        <end position="300"/>
    </location>
</feature>
<dbReference type="GO" id="GO:0022857">
    <property type="term" value="F:transmembrane transporter activity"/>
    <property type="evidence" value="ECO:0007669"/>
    <property type="project" value="InterPro"/>
</dbReference>
<evidence type="ECO:0000313" key="9">
    <source>
        <dbReference type="EMBL" id="KAJ6739820.1"/>
    </source>
</evidence>
<dbReference type="Pfam" id="PF00083">
    <property type="entry name" value="Sugar_tr"/>
    <property type="match status" value="1"/>
</dbReference>
<dbReference type="SUPFAM" id="SSF103473">
    <property type="entry name" value="MFS general substrate transporter"/>
    <property type="match status" value="1"/>
</dbReference>
<feature type="region of interest" description="Disordered" evidence="6">
    <location>
        <begin position="283"/>
        <end position="303"/>
    </location>
</feature>
<dbReference type="InterPro" id="IPR020846">
    <property type="entry name" value="MFS_dom"/>
</dbReference>
<feature type="transmembrane region" description="Helical" evidence="7">
    <location>
        <begin position="202"/>
        <end position="223"/>
    </location>
</feature>
<accession>A0A9Q0V0G5</accession>
<dbReference type="PROSITE" id="PS00216">
    <property type="entry name" value="SUGAR_TRANSPORT_1"/>
    <property type="match status" value="1"/>
</dbReference>
<reference evidence="9" key="2">
    <citation type="journal article" date="2023" name="Int. J. Mol. Sci.">
        <title>De Novo Assembly and Annotation of 11 Diverse Shrub Willow (Salix) Genomes Reveals Novel Gene Organization in Sex-Linked Regions.</title>
        <authorList>
            <person name="Hyden B."/>
            <person name="Feng K."/>
            <person name="Yates T.B."/>
            <person name="Jawdy S."/>
            <person name="Cereghino C."/>
            <person name="Smart L.B."/>
            <person name="Muchero W."/>
        </authorList>
    </citation>
    <scope>NUCLEOTIDE SEQUENCE</scope>
    <source>
        <tissue evidence="9">Shoot tip</tissue>
    </source>
</reference>
<evidence type="ECO:0000259" key="8">
    <source>
        <dbReference type="PROSITE" id="PS50850"/>
    </source>
</evidence>
<dbReference type="EMBL" id="JAPFFK010000010">
    <property type="protein sequence ID" value="KAJ6739820.1"/>
    <property type="molecule type" value="Genomic_DNA"/>
</dbReference>
<dbReference type="PROSITE" id="PS50850">
    <property type="entry name" value="MFS"/>
    <property type="match status" value="1"/>
</dbReference>
<organism evidence="9 10">
    <name type="scientific">Salix purpurea</name>
    <name type="common">Purple osier willow</name>
    <dbReference type="NCBI Taxonomy" id="77065"/>
    <lineage>
        <taxon>Eukaryota</taxon>
        <taxon>Viridiplantae</taxon>
        <taxon>Streptophyta</taxon>
        <taxon>Embryophyta</taxon>
        <taxon>Tracheophyta</taxon>
        <taxon>Spermatophyta</taxon>
        <taxon>Magnoliopsida</taxon>
        <taxon>eudicotyledons</taxon>
        <taxon>Gunneridae</taxon>
        <taxon>Pentapetalae</taxon>
        <taxon>rosids</taxon>
        <taxon>fabids</taxon>
        <taxon>Malpighiales</taxon>
        <taxon>Salicaceae</taxon>
        <taxon>Saliceae</taxon>
        <taxon>Salix</taxon>
    </lineage>
</organism>
<name>A0A9Q0V0G5_SALPP</name>
<keyword evidence="5 7" id="KW-0472">Membrane</keyword>
<dbReference type="OrthoDB" id="4139357at2759"/>
<dbReference type="Proteomes" id="UP001151532">
    <property type="component" value="Chromosome 7"/>
</dbReference>
<reference evidence="9" key="1">
    <citation type="submission" date="2022-11" db="EMBL/GenBank/DDBJ databases">
        <authorList>
            <person name="Hyden B.L."/>
            <person name="Feng K."/>
            <person name="Yates T."/>
            <person name="Jawdy S."/>
            <person name="Smart L.B."/>
            <person name="Muchero W."/>
        </authorList>
    </citation>
    <scope>NUCLEOTIDE SEQUENCE</scope>
    <source>
        <tissue evidence="9">Shoot tip</tissue>
    </source>
</reference>
<comment type="subcellular location">
    <subcellularLocation>
        <location evidence="1">Membrane</location>
        <topology evidence="1">Multi-pass membrane protein</topology>
    </subcellularLocation>
</comment>
<proteinExistence type="predicted"/>
<comment type="caution">
    <text evidence="9">The sequence shown here is derived from an EMBL/GenBank/DDBJ whole genome shotgun (WGS) entry which is preliminary data.</text>
</comment>
<dbReference type="Pfam" id="PF07690">
    <property type="entry name" value="MFS_1"/>
    <property type="match status" value="1"/>
</dbReference>
<dbReference type="InterPro" id="IPR005829">
    <property type="entry name" value="Sugar_transporter_CS"/>
</dbReference>
<evidence type="ECO:0000256" key="6">
    <source>
        <dbReference type="SAM" id="MobiDB-lite"/>
    </source>
</evidence>
<feature type="transmembrane region" description="Helical" evidence="7">
    <location>
        <begin position="321"/>
        <end position="342"/>
    </location>
</feature>
<feature type="transmembrane region" description="Helical" evidence="7">
    <location>
        <begin position="399"/>
        <end position="417"/>
    </location>
</feature>
<keyword evidence="4 7" id="KW-1133">Transmembrane helix</keyword>
<evidence type="ECO:0000313" key="10">
    <source>
        <dbReference type="Proteomes" id="UP001151532"/>
    </source>
</evidence>
<dbReference type="PANTHER" id="PTHR23511:SF5">
    <property type="entry name" value="MAJOR FACILITATOR-TYPE TRANSPORTER HXNZ-RELATED"/>
    <property type="match status" value="1"/>
</dbReference>
<feature type="transmembrane region" description="Helical" evidence="7">
    <location>
        <begin position="49"/>
        <end position="76"/>
    </location>
</feature>
<feature type="transmembrane region" description="Helical" evidence="7">
    <location>
        <begin position="88"/>
        <end position="106"/>
    </location>
</feature>
<evidence type="ECO:0000256" key="4">
    <source>
        <dbReference type="ARBA" id="ARBA00022989"/>
    </source>
</evidence>
<feature type="transmembrane region" description="Helical" evidence="7">
    <location>
        <begin position="423"/>
        <end position="446"/>
    </location>
</feature>
<dbReference type="InterPro" id="IPR036259">
    <property type="entry name" value="MFS_trans_sf"/>
</dbReference>
<evidence type="ECO:0000256" key="5">
    <source>
        <dbReference type="ARBA" id="ARBA00023136"/>
    </source>
</evidence>
<feature type="transmembrane region" description="Helical" evidence="7">
    <location>
        <begin position="142"/>
        <end position="166"/>
    </location>
</feature>
<dbReference type="InterPro" id="IPR011701">
    <property type="entry name" value="MFS"/>
</dbReference>
<evidence type="ECO:0000256" key="3">
    <source>
        <dbReference type="ARBA" id="ARBA00022692"/>
    </source>
</evidence>